<feature type="chain" id="PRO_5027537712" description="trypsin" evidence="12">
    <location>
        <begin position="19"/>
        <end position="264"/>
    </location>
</feature>
<dbReference type="GO" id="GO:0005576">
    <property type="term" value="C:extracellular region"/>
    <property type="evidence" value="ECO:0007669"/>
    <property type="project" value="UniProtKB-SubCell"/>
</dbReference>
<keyword evidence="7" id="KW-0865">Zymogen</keyword>
<name>A0A6P8ZPZ4_THRPL</name>
<reference evidence="15" key="1">
    <citation type="submission" date="2025-08" db="UniProtKB">
        <authorList>
            <consortium name="RefSeq"/>
        </authorList>
    </citation>
    <scope>IDENTIFICATION</scope>
    <source>
        <tissue evidence="15">Total insect</tissue>
    </source>
</reference>
<evidence type="ECO:0000256" key="3">
    <source>
        <dbReference type="ARBA" id="ARBA00022670"/>
    </source>
</evidence>
<proteinExistence type="inferred from homology"/>
<evidence type="ECO:0000256" key="7">
    <source>
        <dbReference type="ARBA" id="ARBA00023145"/>
    </source>
</evidence>
<dbReference type="InterPro" id="IPR018114">
    <property type="entry name" value="TRYPSIN_HIS"/>
</dbReference>
<evidence type="ECO:0000256" key="2">
    <source>
        <dbReference type="ARBA" id="ARBA00007664"/>
    </source>
</evidence>
<dbReference type="Pfam" id="PF00089">
    <property type="entry name" value="Trypsin"/>
    <property type="match status" value="1"/>
</dbReference>
<dbReference type="Proteomes" id="UP000515158">
    <property type="component" value="Unplaced"/>
</dbReference>
<evidence type="ECO:0000256" key="1">
    <source>
        <dbReference type="ARBA" id="ARBA00004239"/>
    </source>
</evidence>
<dbReference type="GO" id="GO:0007586">
    <property type="term" value="P:digestion"/>
    <property type="evidence" value="ECO:0007669"/>
    <property type="project" value="UniProtKB-KW"/>
</dbReference>
<keyword evidence="12" id="KW-0732">Signal</keyword>
<keyword evidence="6 11" id="KW-0720">Serine protease</keyword>
<dbReference type="SUPFAM" id="SSF50494">
    <property type="entry name" value="Trypsin-like serine proteases"/>
    <property type="match status" value="1"/>
</dbReference>
<sequence length="264" mass="28012">MLLRESVILLCALAGALSVPARLRRGLDVGLQIIGGDTADIADFPYQVSMEKYGEHDCGGSILNKQWILTAAHCLYSSVKATDVGVRYGTSTQGQGGTLLAAKFVGYHDKYVHDLHQHDVGLIQVDKDIVFSLLARPIAMVDVDAEIDSSAVLMASGWGTLHSGDWEGPTQLYAVLVPYVPRATCRVSYGWLGKVVDDSMICAGVSGKDTCQGDSGGPLVNDLGIQVGVVSWGHGCGSPGFPGIYADLANEENRKWITDTSGVA</sequence>
<dbReference type="SMART" id="SM00020">
    <property type="entry name" value="Tryp_SPc"/>
    <property type="match status" value="1"/>
</dbReference>
<dbReference type="InterPro" id="IPR043504">
    <property type="entry name" value="Peptidase_S1_PA_chymotrypsin"/>
</dbReference>
<dbReference type="PRINTS" id="PR00722">
    <property type="entry name" value="CHYMOTRYPSIN"/>
</dbReference>
<comment type="subcellular location">
    <subcellularLocation>
        <location evidence="1">Secreted</location>
        <location evidence="1">Extracellular space</location>
    </subcellularLocation>
</comment>
<evidence type="ECO:0000256" key="10">
    <source>
        <dbReference type="ARBA" id="ARBA00038868"/>
    </source>
</evidence>
<dbReference type="PROSITE" id="PS00134">
    <property type="entry name" value="TRYPSIN_HIS"/>
    <property type="match status" value="1"/>
</dbReference>
<evidence type="ECO:0000256" key="12">
    <source>
        <dbReference type="SAM" id="SignalP"/>
    </source>
</evidence>
<evidence type="ECO:0000259" key="13">
    <source>
        <dbReference type="PROSITE" id="PS50240"/>
    </source>
</evidence>
<comment type="similarity">
    <text evidence="2">Belongs to the peptidase S1 family.</text>
</comment>
<evidence type="ECO:0000256" key="11">
    <source>
        <dbReference type="RuleBase" id="RU363034"/>
    </source>
</evidence>
<dbReference type="PROSITE" id="PS00135">
    <property type="entry name" value="TRYPSIN_SER"/>
    <property type="match status" value="1"/>
</dbReference>
<organism evidence="15">
    <name type="scientific">Thrips palmi</name>
    <name type="common">Melon thrips</name>
    <dbReference type="NCBI Taxonomy" id="161013"/>
    <lineage>
        <taxon>Eukaryota</taxon>
        <taxon>Metazoa</taxon>
        <taxon>Ecdysozoa</taxon>
        <taxon>Arthropoda</taxon>
        <taxon>Hexapoda</taxon>
        <taxon>Insecta</taxon>
        <taxon>Pterygota</taxon>
        <taxon>Neoptera</taxon>
        <taxon>Paraneoptera</taxon>
        <taxon>Thysanoptera</taxon>
        <taxon>Terebrantia</taxon>
        <taxon>Thripoidea</taxon>
        <taxon>Thripidae</taxon>
        <taxon>Thrips</taxon>
    </lineage>
</organism>
<dbReference type="GO" id="GO:0006508">
    <property type="term" value="P:proteolysis"/>
    <property type="evidence" value="ECO:0007669"/>
    <property type="project" value="UniProtKB-KW"/>
</dbReference>
<dbReference type="EC" id="3.4.21.4" evidence="10"/>
<evidence type="ECO:0000256" key="4">
    <source>
        <dbReference type="ARBA" id="ARBA00022757"/>
    </source>
</evidence>
<dbReference type="InterPro" id="IPR001314">
    <property type="entry name" value="Peptidase_S1A"/>
</dbReference>
<keyword evidence="14" id="KW-1185">Reference proteome</keyword>
<evidence type="ECO:0000256" key="8">
    <source>
        <dbReference type="ARBA" id="ARBA00023157"/>
    </source>
</evidence>
<evidence type="ECO:0000313" key="14">
    <source>
        <dbReference type="Proteomes" id="UP000515158"/>
    </source>
</evidence>
<dbReference type="FunFam" id="2.40.10.10:FF:000068">
    <property type="entry name" value="transmembrane protease serine 2"/>
    <property type="match status" value="1"/>
</dbReference>
<accession>A0A6P8ZPZ4</accession>
<dbReference type="PROSITE" id="PS50240">
    <property type="entry name" value="TRYPSIN_DOM"/>
    <property type="match status" value="1"/>
</dbReference>
<dbReference type="KEGG" id="tpal:117647348"/>
<evidence type="ECO:0000256" key="9">
    <source>
        <dbReference type="ARBA" id="ARBA00036320"/>
    </source>
</evidence>
<keyword evidence="3 11" id="KW-0645">Protease</keyword>
<keyword evidence="5 11" id="KW-0378">Hydrolase</keyword>
<dbReference type="CDD" id="cd00190">
    <property type="entry name" value="Tryp_SPc"/>
    <property type="match status" value="1"/>
</dbReference>
<dbReference type="PANTHER" id="PTHR24276:SF97">
    <property type="entry name" value="GH13245P2-RELATED"/>
    <property type="match status" value="1"/>
</dbReference>
<dbReference type="InterPro" id="IPR050430">
    <property type="entry name" value="Peptidase_S1"/>
</dbReference>
<gene>
    <name evidence="15" type="primary">LOC117647348</name>
</gene>
<dbReference type="OrthoDB" id="10059102at2759"/>
<keyword evidence="8" id="KW-1015">Disulfide bond</keyword>
<feature type="domain" description="Peptidase S1" evidence="13">
    <location>
        <begin position="33"/>
        <end position="262"/>
    </location>
</feature>
<comment type="catalytic activity">
    <reaction evidence="9">
        <text>Preferential cleavage: Arg-|-Xaa, Lys-|-Xaa.</text>
        <dbReference type="EC" id="3.4.21.4"/>
    </reaction>
</comment>
<dbReference type="AlphaFoldDB" id="A0A6P8ZPZ4"/>
<dbReference type="PANTHER" id="PTHR24276">
    <property type="entry name" value="POLYSERASE-RELATED"/>
    <property type="match status" value="1"/>
</dbReference>
<dbReference type="GO" id="GO:0004252">
    <property type="term" value="F:serine-type endopeptidase activity"/>
    <property type="evidence" value="ECO:0007669"/>
    <property type="project" value="UniProtKB-EC"/>
</dbReference>
<dbReference type="InterPro" id="IPR033116">
    <property type="entry name" value="TRYPSIN_SER"/>
</dbReference>
<dbReference type="FunFam" id="2.40.10.10:FF:000036">
    <property type="entry name" value="Trypsin beta"/>
    <property type="match status" value="1"/>
</dbReference>
<keyword evidence="4" id="KW-0222">Digestion</keyword>
<protein>
    <recommendedName>
        <fullName evidence="10">trypsin</fullName>
        <ecNumber evidence="10">3.4.21.4</ecNumber>
    </recommendedName>
</protein>
<dbReference type="FunCoup" id="A0A6P8ZPZ4">
    <property type="interactions" value="65"/>
</dbReference>
<evidence type="ECO:0000313" key="15">
    <source>
        <dbReference type="RefSeq" id="XP_034244959.1"/>
    </source>
</evidence>
<dbReference type="InterPro" id="IPR009003">
    <property type="entry name" value="Peptidase_S1_PA"/>
</dbReference>
<dbReference type="InParanoid" id="A0A6P8ZPZ4"/>
<evidence type="ECO:0000256" key="5">
    <source>
        <dbReference type="ARBA" id="ARBA00022801"/>
    </source>
</evidence>
<dbReference type="GeneID" id="117647348"/>
<feature type="signal peptide" evidence="12">
    <location>
        <begin position="1"/>
        <end position="18"/>
    </location>
</feature>
<dbReference type="Gene3D" id="2.40.10.10">
    <property type="entry name" value="Trypsin-like serine proteases"/>
    <property type="match status" value="2"/>
</dbReference>
<evidence type="ECO:0000256" key="6">
    <source>
        <dbReference type="ARBA" id="ARBA00022825"/>
    </source>
</evidence>
<dbReference type="RefSeq" id="XP_034244959.1">
    <property type="nucleotide sequence ID" value="XM_034389068.1"/>
</dbReference>
<dbReference type="InterPro" id="IPR001254">
    <property type="entry name" value="Trypsin_dom"/>
</dbReference>